<dbReference type="Proteomes" id="UP000288388">
    <property type="component" value="Unassembled WGS sequence"/>
</dbReference>
<comment type="caution">
    <text evidence="2">The sequence shown here is derived from an EMBL/GenBank/DDBJ whole genome shotgun (WGS) entry which is preliminary data.</text>
</comment>
<reference evidence="2 3" key="1">
    <citation type="submission" date="2018-12" db="EMBL/GenBank/DDBJ databases">
        <title>A novel vanA-carrying plasmid in a clinical isolate of Enterococcus avium.</title>
        <authorList>
            <person name="Bernasconi O.J."/>
            <person name="Luzzaro F."/>
            <person name="Endimiani A."/>
        </authorList>
    </citation>
    <scope>NUCLEOTIDE SEQUENCE [LARGE SCALE GENOMIC DNA]</scope>
    <source>
        <strain evidence="2 3">LC0559/18</strain>
    </source>
</reference>
<evidence type="ECO:0000313" key="3">
    <source>
        <dbReference type="Proteomes" id="UP000288388"/>
    </source>
</evidence>
<accession>A0A437UG97</accession>
<proteinExistence type="predicted"/>
<evidence type="ECO:0000256" key="1">
    <source>
        <dbReference type="SAM" id="Phobius"/>
    </source>
</evidence>
<dbReference type="EMBL" id="RYZS01000002">
    <property type="protein sequence ID" value="RVU92662.1"/>
    <property type="molecule type" value="Genomic_DNA"/>
</dbReference>
<keyword evidence="1" id="KW-1133">Transmembrane helix</keyword>
<gene>
    <name evidence="2" type="ORF">EK398_19415</name>
</gene>
<evidence type="ECO:0000313" key="2">
    <source>
        <dbReference type="EMBL" id="RVU92662.1"/>
    </source>
</evidence>
<name>A0A437UG97_ENTAV</name>
<keyword evidence="1" id="KW-0472">Membrane</keyword>
<feature type="transmembrane region" description="Helical" evidence="1">
    <location>
        <begin position="24"/>
        <end position="46"/>
    </location>
</feature>
<protein>
    <submittedName>
        <fullName evidence="2">Uncharacterized protein</fullName>
    </submittedName>
</protein>
<dbReference type="AlphaFoldDB" id="A0A437UG97"/>
<keyword evidence="1" id="KW-0812">Transmembrane</keyword>
<dbReference type="RefSeq" id="WP_127979790.1">
    <property type="nucleotide sequence ID" value="NZ_CAAKNX010000076.1"/>
</dbReference>
<sequence length="76" mass="8640">MTIGSTTSHSMLQIGVVTLKFLEIIGLAIVVVALGLWVLCYTRWLAFRRKNRKQEKKQVKDHYQTAEAASGIKKHK</sequence>
<organism evidence="2 3">
    <name type="scientific">Enterococcus avium</name>
    <name type="common">Streptococcus avium</name>
    <dbReference type="NCBI Taxonomy" id="33945"/>
    <lineage>
        <taxon>Bacteria</taxon>
        <taxon>Bacillati</taxon>
        <taxon>Bacillota</taxon>
        <taxon>Bacilli</taxon>
        <taxon>Lactobacillales</taxon>
        <taxon>Enterococcaceae</taxon>
        <taxon>Enterococcus</taxon>
    </lineage>
</organism>